<dbReference type="InterPro" id="IPR020596">
    <property type="entry name" value="rRNA_Ade_Mease_Trfase_CS"/>
</dbReference>
<dbReference type="RefSeq" id="WP_147361870.1">
    <property type="nucleotide sequence ID" value="NZ_QWEE01000734.1"/>
</dbReference>
<gene>
    <name evidence="2" type="ORF">DZF98_17215</name>
</gene>
<dbReference type="Proteomes" id="UP000265355">
    <property type="component" value="Unassembled WGS sequence"/>
</dbReference>
<proteinExistence type="predicted"/>
<dbReference type="Gene3D" id="3.40.50.150">
    <property type="entry name" value="Vaccinia Virus protein VP39"/>
    <property type="match status" value="1"/>
</dbReference>
<dbReference type="PROSITE" id="PS01131">
    <property type="entry name" value="RRNA_A_DIMETH"/>
    <property type="match status" value="1"/>
</dbReference>
<sequence length="106" mass="10892">MTADAAPQPDRSALASSFGALADQYDRVRPGYPDEAVDWMLPAGSRRVVDLGAGTGKLTRILAARGLAVTAVEPDAAMRRVLAASSPDVDVRAGSGEAIPVGDGEE</sequence>
<organism evidence="2 3">
    <name type="scientific">Clavibacter californiensis</name>
    <dbReference type="NCBI Taxonomy" id="1401995"/>
    <lineage>
        <taxon>Bacteria</taxon>
        <taxon>Bacillati</taxon>
        <taxon>Actinomycetota</taxon>
        <taxon>Actinomycetes</taxon>
        <taxon>Micrococcales</taxon>
        <taxon>Microbacteriaceae</taxon>
        <taxon>Clavibacter</taxon>
    </lineage>
</organism>
<dbReference type="InterPro" id="IPR041698">
    <property type="entry name" value="Methyltransf_25"/>
</dbReference>
<comment type="caution">
    <text evidence="2">The sequence shown here is derived from an EMBL/GenBank/DDBJ whole genome shotgun (WGS) entry which is preliminary data.</text>
</comment>
<name>A0ABX9N3B8_9MICO</name>
<evidence type="ECO:0000313" key="2">
    <source>
        <dbReference type="EMBL" id="RII85769.1"/>
    </source>
</evidence>
<dbReference type="Pfam" id="PF13649">
    <property type="entry name" value="Methyltransf_25"/>
    <property type="match status" value="1"/>
</dbReference>
<evidence type="ECO:0000313" key="3">
    <source>
        <dbReference type="Proteomes" id="UP000265355"/>
    </source>
</evidence>
<dbReference type="CDD" id="cd02440">
    <property type="entry name" value="AdoMet_MTases"/>
    <property type="match status" value="1"/>
</dbReference>
<dbReference type="GO" id="GO:0008168">
    <property type="term" value="F:methyltransferase activity"/>
    <property type="evidence" value="ECO:0007669"/>
    <property type="project" value="UniProtKB-KW"/>
</dbReference>
<reference evidence="2 3" key="1">
    <citation type="submission" date="2018-08" db="EMBL/GenBank/DDBJ databases">
        <title>Genome Sequence of Clavibacter michiganensis Subspecies type strains, and the Atypical Peach-Colored Strains Isolated from Tomato.</title>
        <authorList>
            <person name="Osdaghi E."/>
            <person name="Portier P."/>
            <person name="Briand M."/>
            <person name="Jacques M.-A."/>
        </authorList>
    </citation>
    <scope>NUCLEOTIDE SEQUENCE [LARGE SCALE GENOMIC DNA]</scope>
    <source>
        <strain evidence="2 3">CFBP 8216</strain>
    </source>
</reference>
<keyword evidence="2" id="KW-0489">Methyltransferase</keyword>
<dbReference type="EMBL" id="QWEE01000734">
    <property type="protein sequence ID" value="RII85769.1"/>
    <property type="molecule type" value="Genomic_DNA"/>
</dbReference>
<dbReference type="SUPFAM" id="SSF53335">
    <property type="entry name" value="S-adenosyl-L-methionine-dependent methyltransferases"/>
    <property type="match status" value="1"/>
</dbReference>
<feature type="non-terminal residue" evidence="2">
    <location>
        <position position="106"/>
    </location>
</feature>
<dbReference type="GO" id="GO:0032259">
    <property type="term" value="P:methylation"/>
    <property type="evidence" value="ECO:0007669"/>
    <property type="project" value="UniProtKB-KW"/>
</dbReference>
<dbReference type="InterPro" id="IPR029063">
    <property type="entry name" value="SAM-dependent_MTases_sf"/>
</dbReference>
<protein>
    <submittedName>
        <fullName evidence="2">Class I SAM-dependent methyltransferase</fullName>
    </submittedName>
</protein>
<keyword evidence="2" id="KW-0808">Transferase</keyword>
<accession>A0ABX9N3B8</accession>
<feature type="domain" description="Methyltransferase" evidence="1">
    <location>
        <begin position="48"/>
        <end position="104"/>
    </location>
</feature>
<evidence type="ECO:0000259" key="1">
    <source>
        <dbReference type="Pfam" id="PF13649"/>
    </source>
</evidence>
<keyword evidence="3" id="KW-1185">Reference proteome</keyword>